<accession>A0A841K0M5</accession>
<dbReference type="EMBL" id="JACHEK010000003">
    <property type="protein sequence ID" value="MBB6143794.1"/>
    <property type="molecule type" value="Genomic_DNA"/>
</dbReference>
<organism evidence="3 4">
    <name type="scientific">Silvibacterium bohemicum</name>
    <dbReference type="NCBI Taxonomy" id="1577686"/>
    <lineage>
        <taxon>Bacteria</taxon>
        <taxon>Pseudomonadati</taxon>
        <taxon>Acidobacteriota</taxon>
        <taxon>Terriglobia</taxon>
        <taxon>Terriglobales</taxon>
        <taxon>Acidobacteriaceae</taxon>
        <taxon>Silvibacterium</taxon>
    </lineage>
</organism>
<dbReference type="InterPro" id="IPR038186">
    <property type="entry name" value="CHAD_dom_sf"/>
</dbReference>
<dbReference type="RefSeq" id="WP_050058629.1">
    <property type="nucleotide sequence ID" value="NZ_JACHEK010000003.1"/>
</dbReference>
<comment type="caution">
    <text evidence="3">The sequence shown here is derived from an EMBL/GenBank/DDBJ whole genome shotgun (WGS) entry which is preliminary data.</text>
</comment>
<gene>
    <name evidence="3" type="ORF">HNQ77_001743</name>
</gene>
<dbReference type="PANTHER" id="PTHR39339">
    <property type="entry name" value="SLR1444 PROTEIN"/>
    <property type="match status" value="1"/>
</dbReference>
<dbReference type="Proteomes" id="UP000538666">
    <property type="component" value="Unassembled WGS sequence"/>
</dbReference>
<evidence type="ECO:0000313" key="4">
    <source>
        <dbReference type="Proteomes" id="UP000538666"/>
    </source>
</evidence>
<dbReference type="OrthoDB" id="117281at2"/>
<evidence type="ECO:0000256" key="1">
    <source>
        <dbReference type="SAM" id="MobiDB-lite"/>
    </source>
</evidence>
<dbReference type="InterPro" id="IPR007899">
    <property type="entry name" value="CHAD_dom"/>
</dbReference>
<feature type="domain" description="CHAD" evidence="2">
    <location>
        <begin position="44"/>
        <end position="275"/>
    </location>
</feature>
<feature type="compositionally biased region" description="Polar residues" evidence="1">
    <location>
        <begin position="109"/>
        <end position="119"/>
    </location>
</feature>
<keyword evidence="4" id="KW-1185">Reference proteome</keyword>
<reference evidence="3 4" key="1">
    <citation type="submission" date="2020-08" db="EMBL/GenBank/DDBJ databases">
        <title>Genomic Encyclopedia of Type Strains, Phase IV (KMG-IV): sequencing the most valuable type-strain genomes for metagenomic binning, comparative biology and taxonomic classification.</title>
        <authorList>
            <person name="Goeker M."/>
        </authorList>
    </citation>
    <scope>NUCLEOTIDE SEQUENCE [LARGE SCALE GENOMIC DNA]</scope>
    <source>
        <strain evidence="3 4">DSM 103733</strain>
    </source>
</reference>
<evidence type="ECO:0000259" key="2">
    <source>
        <dbReference type="Pfam" id="PF05235"/>
    </source>
</evidence>
<dbReference type="Gene3D" id="1.40.20.10">
    <property type="entry name" value="CHAD domain"/>
    <property type="match status" value="1"/>
</dbReference>
<feature type="region of interest" description="Disordered" evidence="1">
    <location>
        <begin position="109"/>
        <end position="131"/>
    </location>
</feature>
<name>A0A841K0M5_9BACT</name>
<protein>
    <submittedName>
        <fullName evidence="3">CHAD domain-containing protein</fullName>
    </submittedName>
</protein>
<dbReference type="PANTHER" id="PTHR39339:SF1">
    <property type="entry name" value="CHAD DOMAIN-CONTAINING PROTEIN"/>
    <property type="match status" value="1"/>
</dbReference>
<evidence type="ECO:0000313" key="3">
    <source>
        <dbReference type="EMBL" id="MBB6143794.1"/>
    </source>
</evidence>
<sequence>MSKPRPLLVSSPTIIRFPMNTFPDRVAALNGAISTCTAKPTVVAVQGLRKAVRQVEAQLTLLDLIRDRLPHRAAQSREAWLLLKKVRGAAGTVRDLDVQGDLIHKDTSIKSNARLGSQNDNKRGETKHLHRQLAKRREAKALRLVRVLAQNGHSLAVALQSLQQALEEVKEPIISVTELASRIGNWFGANTIHLPQRIAARRTHAELESRAGRERAISLLEMHELHNLRKTAKLCRYLVQVLPISSKTTQKLIKQLRAIQKTGGKWHDWFLLAEIATRHEGKKSSLTERYVQLRDNARINYIQKLASFSWVDPAKA</sequence>
<dbReference type="Pfam" id="PF05235">
    <property type="entry name" value="CHAD"/>
    <property type="match status" value="1"/>
</dbReference>
<dbReference type="AlphaFoldDB" id="A0A841K0M5"/>
<proteinExistence type="predicted"/>